<organism evidence="2 3">
    <name type="scientific">Hymenobacter koreensis</name>
    <dbReference type="NCBI Taxonomy" id="1084523"/>
    <lineage>
        <taxon>Bacteria</taxon>
        <taxon>Pseudomonadati</taxon>
        <taxon>Bacteroidota</taxon>
        <taxon>Cytophagia</taxon>
        <taxon>Cytophagales</taxon>
        <taxon>Hymenobacteraceae</taxon>
        <taxon>Hymenobacter</taxon>
    </lineage>
</organism>
<protein>
    <recommendedName>
        <fullName evidence="4">Lipoprotein</fullName>
    </recommendedName>
</protein>
<evidence type="ECO:0000256" key="1">
    <source>
        <dbReference type="SAM" id="SignalP"/>
    </source>
</evidence>
<keyword evidence="1" id="KW-0732">Signal</keyword>
<proteinExistence type="predicted"/>
<accession>A0ABP8JNM1</accession>
<dbReference type="Proteomes" id="UP001500454">
    <property type="component" value="Unassembled WGS sequence"/>
</dbReference>
<feature type="signal peptide" evidence="1">
    <location>
        <begin position="1"/>
        <end position="20"/>
    </location>
</feature>
<dbReference type="RefSeq" id="WP_345228029.1">
    <property type="nucleotide sequence ID" value="NZ_BAABHA010000015.1"/>
</dbReference>
<evidence type="ECO:0000313" key="3">
    <source>
        <dbReference type="Proteomes" id="UP001500454"/>
    </source>
</evidence>
<reference evidence="3" key="1">
    <citation type="journal article" date="2019" name="Int. J. Syst. Evol. Microbiol.">
        <title>The Global Catalogue of Microorganisms (GCM) 10K type strain sequencing project: providing services to taxonomists for standard genome sequencing and annotation.</title>
        <authorList>
            <consortium name="The Broad Institute Genomics Platform"/>
            <consortium name="The Broad Institute Genome Sequencing Center for Infectious Disease"/>
            <person name="Wu L."/>
            <person name="Ma J."/>
        </authorList>
    </citation>
    <scope>NUCLEOTIDE SEQUENCE [LARGE SCALE GENOMIC DNA]</scope>
    <source>
        <strain evidence="3">JCM 17924</strain>
    </source>
</reference>
<name>A0ABP8JNM1_9BACT</name>
<keyword evidence="3" id="KW-1185">Reference proteome</keyword>
<sequence length="169" mass="18801">MKKIYALVLACGLLAASCKGKVAVPENEPQRQVLAYLQARGDSQVVELGKPIAFSRTDSAREEDWRYGIRLDSLNQRSEAISAIKDSIINGSGQTMAKVQRLKQWDDSADRLESAKQRLHERRMAMIKLQDSSVIGQSLKAKYYPKDGSAPQHGAFVVYPSGLVQQEHN</sequence>
<dbReference type="EMBL" id="BAABHA010000015">
    <property type="protein sequence ID" value="GAA4393614.1"/>
    <property type="molecule type" value="Genomic_DNA"/>
</dbReference>
<evidence type="ECO:0000313" key="2">
    <source>
        <dbReference type="EMBL" id="GAA4393614.1"/>
    </source>
</evidence>
<dbReference type="PROSITE" id="PS51257">
    <property type="entry name" value="PROKAR_LIPOPROTEIN"/>
    <property type="match status" value="1"/>
</dbReference>
<gene>
    <name evidence="2" type="ORF">GCM10023186_45340</name>
</gene>
<feature type="chain" id="PRO_5046453727" description="Lipoprotein" evidence="1">
    <location>
        <begin position="21"/>
        <end position="169"/>
    </location>
</feature>
<comment type="caution">
    <text evidence="2">The sequence shown here is derived from an EMBL/GenBank/DDBJ whole genome shotgun (WGS) entry which is preliminary data.</text>
</comment>
<evidence type="ECO:0008006" key="4">
    <source>
        <dbReference type="Google" id="ProtNLM"/>
    </source>
</evidence>